<dbReference type="GO" id="GO:0030246">
    <property type="term" value="F:carbohydrate binding"/>
    <property type="evidence" value="ECO:0007669"/>
    <property type="project" value="TreeGrafter"/>
</dbReference>
<name>A0A419HL64_9PSEU</name>
<dbReference type="InterPro" id="IPR025997">
    <property type="entry name" value="SBP_2_dom"/>
</dbReference>
<sequence length="389" mass="40916">MGVTMVTNRRRVLAAGSLVAVALVGAGCASPKGGGGSASNVNSVYTDKGRIGEASQLKPITEFCGTTPLKVALADGTGDNAWRKTARAEFEDEAAKCPNLTVMPYSDAQNNPQKAISDIKALVAQGANAIVVFPDAGQALLPTLKEAYQAGVAVVPWTANPGGTPGTDYTTFVGHNTINDGHTWARWTCQHLGDAGGNVLVLGGTPGNTQSTTEIKGVEDEFASNPACGKAKLLNEPGKPIDTDWNPAQTQRVVSGLLTKYPRIDAIISDSGDGSVGGLRAFTAAGRKLPLWTANDNNGFACQWQQIHGQQADFNVVTVSSRTWLVRLALRKAVASKENIADNEPDIVNIPVYEDSFDQAKQPKCEASLPASAILSAQLPPAKFKTIYN</sequence>
<evidence type="ECO:0000313" key="6">
    <source>
        <dbReference type="Proteomes" id="UP000285112"/>
    </source>
</evidence>
<dbReference type="EMBL" id="QZFV01000143">
    <property type="protein sequence ID" value="RJQ76720.1"/>
    <property type="molecule type" value="Genomic_DNA"/>
</dbReference>
<dbReference type="PANTHER" id="PTHR30036">
    <property type="entry name" value="D-XYLOSE-BINDING PERIPLASMIC PROTEIN"/>
    <property type="match status" value="1"/>
</dbReference>
<dbReference type="Proteomes" id="UP000285112">
    <property type="component" value="Unassembled WGS sequence"/>
</dbReference>
<proteinExistence type="inferred from homology"/>
<evidence type="ECO:0000256" key="3">
    <source>
        <dbReference type="SAM" id="SignalP"/>
    </source>
</evidence>
<keyword evidence="6" id="KW-1185">Reference proteome</keyword>
<dbReference type="PANTHER" id="PTHR30036:SF7">
    <property type="entry name" value="ABC TRANSPORTER PERIPLASMIC-BINDING PROTEIN YPHF"/>
    <property type="match status" value="1"/>
</dbReference>
<comment type="caution">
    <text evidence="5">The sequence shown here is derived from an EMBL/GenBank/DDBJ whole genome shotgun (WGS) entry which is preliminary data.</text>
</comment>
<evidence type="ECO:0000313" key="5">
    <source>
        <dbReference type="EMBL" id="RJQ76720.1"/>
    </source>
</evidence>
<comment type="subcellular location">
    <subcellularLocation>
        <location evidence="1">Cell envelope</location>
    </subcellularLocation>
</comment>
<dbReference type="InterPro" id="IPR006311">
    <property type="entry name" value="TAT_signal"/>
</dbReference>
<organism evidence="5 6">
    <name type="scientific">Amycolatopsis panacis</name>
    <dbReference type="NCBI Taxonomy" id="2340917"/>
    <lineage>
        <taxon>Bacteria</taxon>
        <taxon>Bacillati</taxon>
        <taxon>Actinomycetota</taxon>
        <taxon>Actinomycetes</taxon>
        <taxon>Pseudonocardiales</taxon>
        <taxon>Pseudonocardiaceae</taxon>
        <taxon>Amycolatopsis</taxon>
    </lineage>
</organism>
<dbReference type="AlphaFoldDB" id="A0A419HL64"/>
<accession>A0A419HL64</accession>
<dbReference type="SUPFAM" id="SSF53822">
    <property type="entry name" value="Periplasmic binding protein-like I"/>
    <property type="match status" value="1"/>
</dbReference>
<comment type="similarity">
    <text evidence="2">Belongs to the bacterial solute-binding protein 2 family.</text>
</comment>
<dbReference type="GO" id="GO:0030288">
    <property type="term" value="C:outer membrane-bounded periplasmic space"/>
    <property type="evidence" value="ECO:0007669"/>
    <property type="project" value="TreeGrafter"/>
</dbReference>
<reference evidence="5 6" key="1">
    <citation type="submission" date="2018-09" db="EMBL/GenBank/DDBJ databases">
        <title>YIM PH 21725 draft genome.</title>
        <authorList>
            <person name="Miao C."/>
        </authorList>
    </citation>
    <scope>NUCLEOTIDE SEQUENCE [LARGE SCALE GENOMIC DNA]</scope>
    <source>
        <strain evidence="6">YIM PH21725</strain>
    </source>
</reference>
<dbReference type="PROSITE" id="PS51318">
    <property type="entry name" value="TAT"/>
    <property type="match status" value="1"/>
</dbReference>
<feature type="chain" id="PRO_5039585560" evidence="3">
    <location>
        <begin position="27"/>
        <end position="389"/>
    </location>
</feature>
<feature type="domain" description="Periplasmic binding protein" evidence="4">
    <location>
        <begin position="77"/>
        <end position="305"/>
    </location>
</feature>
<dbReference type="InterPro" id="IPR028082">
    <property type="entry name" value="Peripla_BP_I"/>
</dbReference>
<keyword evidence="3" id="KW-0732">Signal</keyword>
<gene>
    <name evidence="5" type="ORF">D5S19_30160</name>
</gene>
<dbReference type="InterPro" id="IPR050555">
    <property type="entry name" value="Bact_Solute-Bind_Prot2"/>
</dbReference>
<feature type="signal peptide" evidence="3">
    <location>
        <begin position="1"/>
        <end position="26"/>
    </location>
</feature>
<evidence type="ECO:0000256" key="2">
    <source>
        <dbReference type="ARBA" id="ARBA00007639"/>
    </source>
</evidence>
<dbReference type="Gene3D" id="3.40.50.2300">
    <property type="match status" value="2"/>
</dbReference>
<evidence type="ECO:0000256" key="1">
    <source>
        <dbReference type="ARBA" id="ARBA00004196"/>
    </source>
</evidence>
<dbReference type="Pfam" id="PF13407">
    <property type="entry name" value="Peripla_BP_4"/>
    <property type="match status" value="1"/>
</dbReference>
<evidence type="ECO:0000259" key="4">
    <source>
        <dbReference type="Pfam" id="PF13407"/>
    </source>
</evidence>
<protein>
    <submittedName>
        <fullName evidence="5">Ribose ABC transporter substrate-binding protein</fullName>
    </submittedName>
</protein>